<dbReference type="GO" id="GO:0090529">
    <property type="term" value="P:cell septum assembly"/>
    <property type="evidence" value="ECO:0007669"/>
    <property type="project" value="InterPro"/>
</dbReference>
<dbReference type="Pfam" id="PF03799">
    <property type="entry name" value="FtsQ_DivIB_C"/>
    <property type="match status" value="1"/>
</dbReference>
<dbReference type="HAMAP" id="MF_00911">
    <property type="entry name" value="FtsQ_subfam"/>
    <property type="match status" value="1"/>
</dbReference>
<evidence type="ECO:0000256" key="2">
    <source>
        <dbReference type="ARBA" id="ARBA00022475"/>
    </source>
</evidence>
<dbReference type="RefSeq" id="WP_093150843.1">
    <property type="nucleotide sequence ID" value="NZ_FNBW01000007.1"/>
</dbReference>
<keyword evidence="4 9" id="KW-0132">Cell division</keyword>
<evidence type="ECO:0000256" key="3">
    <source>
        <dbReference type="ARBA" id="ARBA00022519"/>
    </source>
</evidence>
<evidence type="ECO:0000256" key="6">
    <source>
        <dbReference type="ARBA" id="ARBA00022989"/>
    </source>
</evidence>
<protein>
    <recommendedName>
        <fullName evidence="9">Cell division protein FtsQ</fullName>
    </recommendedName>
</protein>
<reference evidence="12 13" key="1">
    <citation type="submission" date="2016-10" db="EMBL/GenBank/DDBJ databases">
        <authorList>
            <person name="Varghese N."/>
            <person name="Submissions S."/>
        </authorList>
    </citation>
    <scope>NUCLEOTIDE SEQUENCE [LARGE SCALE GENOMIC DNA]</scope>
    <source>
        <strain evidence="12 13">DSM 18839</strain>
    </source>
</reference>
<dbReference type="InterPro" id="IPR005548">
    <property type="entry name" value="Cell_div_FtsQ/DivIB_C"/>
</dbReference>
<keyword evidence="8 9" id="KW-0131">Cell cycle</keyword>
<keyword evidence="5 9" id="KW-0812">Transmembrane</keyword>
<comment type="subcellular location">
    <subcellularLocation>
        <location evidence="9">Cell inner membrane</location>
        <topology evidence="9">Single-pass type II membrane protein</topology>
    </subcellularLocation>
    <subcellularLocation>
        <location evidence="1">Membrane</location>
    </subcellularLocation>
    <text evidence="9">Localizes to the division septum.</text>
</comment>
<dbReference type="Gene3D" id="3.10.20.310">
    <property type="entry name" value="membrane protein fhac"/>
    <property type="match status" value="1"/>
</dbReference>
<feature type="transmembrane region" description="Helical" evidence="9">
    <location>
        <begin position="37"/>
        <end position="58"/>
    </location>
</feature>
<dbReference type="GO" id="GO:0005886">
    <property type="term" value="C:plasma membrane"/>
    <property type="evidence" value="ECO:0007669"/>
    <property type="project" value="UniProtKB-SubCell"/>
</dbReference>
<feature type="domain" description="POTRA" evidence="11">
    <location>
        <begin position="83"/>
        <end position="151"/>
    </location>
</feature>
<dbReference type="GO" id="GO:0043093">
    <property type="term" value="P:FtsZ-dependent cytokinesis"/>
    <property type="evidence" value="ECO:0007669"/>
    <property type="project" value="UniProtKB-UniRule"/>
</dbReference>
<keyword evidence="13" id="KW-1185">Reference proteome</keyword>
<dbReference type="Proteomes" id="UP000198615">
    <property type="component" value="Unassembled WGS sequence"/>
</dbReference>
<comment type="similarity">
    <text evidence="9">Belongs to the FtsQ/DivIB family. FtsQ subfamily.</text>
</comment>
<dbReference type="PANTHER" id="PTHR35851">
    <property type="entry name" value="CELL DIVISION PROTEIN FTSQ"/>
    <property type="match status" value="1"/>
</dbReference>
<sequence length="292" mass="32013">MRLLTPFSGSKKAPAKAKRGKAAPRRHRPAPAWRGHLLRFGVAAVVIVGAGGAIGWTVQSGHLTRAWSNVTTGVLQVTADAGLAINDVLVSGRENTNRAALLEQVGVQRGTPILAIDLAEMRARVVDLPWVKDARIERRLPDTLHVTLVERRPLALWQRGRDFTLVDQDGVAIDGQDIRKFHDLPIVIGEEAPKRAAGALAMLSSEPDLLQRVRALTWVSGRRWTIRLNNGMDVELPEVDPAGAWTHLASLAREHGVLERDVVTIDLRIPDQLIMRVTPAARERARAPGENT</sequence>
<comment type="caution">
    <text evidence="12">The sequence shown here is derived from an EMBL/GenBank/DDBJ whole genome shotgun (WGS) entry which is preliminary data.</text>
</comment>
<dbReference type="InterPro" id="IPR045335">
    <property type="entry name" value="FtsQ_C_sf"/>
</dbReference>
<gene>
    <name evidence="9" type="primary">ftsQ</name>
    <name evidence="12" type="ORF">SAMN05660686_02581</name>
</gene>
<dbReference type="GO" id="GO:0032153">
    <property type="term" value="C:cell division site"/>
    <property type="evidence" value="ECO:0007669"/>
    <property type="project" value="UniProtKB-UniRule"/>
</dbReference>
<evidence type="ECO:0000313" key="12">
    <source>
        <dbReference type="EMBL" id="SDF86047.1"/>
    </source>
</evidence>
<evidence type="ECO:0000259" key="11">
    <source>
        <dbReference type="PROSITE" id="PS51779"/>
    </source>
</evidence>
<evidence type="ECO:0000256" key="5">
    <source>
        <dbReference type="ARBA" id="ARBA00022692"/>
    </source>
</evidence>
<dbReference type="EMBL" id="FNBW01000007">
    <property type="protein sequence ID" value="SDF86047.1"/>
    <property type="molecule type" value="Genomic_DNA"/>
</dbReference>
<dbReference type="InterPro" id="IPR026579">
    <property type="entry name" value="FtsQ"/>
</dbReference>
<comment type="function">
    <text evidence="9">Essential cell division protein.</text>
</comment>
<dbReference type="PROSITE" id="PS51779">
    <property type="entry name" value="POTRA"/>
    <property type="match status" value="1"/>
</dbReference>
<evidence type="ECO:0000256" key="4">
    <source>
        <dbReference type="ARBA" id="ARBA00022618"/>
    </source>
</evidence>
<keyword evidence="6 9" id="KW-1133">Transmembrane helix</keyword>
<dbReference type="Pfam" id="PF08478">
    <property type="entry name" value="POTRA_1"/>
    <property type="match status" value="1"/>
</dbReference>
<organism evidence="12 13">
    <name type="scientific">Thalassobaculum litoreum DSM 18839</name>
    <dbReference type="NCBI Taxonomy" id="1123362"/>
    <lineage>
        <taxon>Bacteria</taxon>
        <taxon>Pseudomonadati</taxon>
        <taxon>Pseudomonadota</taxon>
        <taxon>Alphaproteobacteria</taxon>
        <taxon>Rhodospirillales</taxon>
        <taxon>Thalassobaculaceae</taxon>
        <taxon>Thalassobaculum</taxon>
    </lineage>
</organism>
<feature type="compositionally biased region" description="Basic residues" evidence="10">
    <location>
        <begin position="13"/>
        <end position="28"/>
    </location>
</feature>
<name>A0A8G2BIA1_9PROT</name>
<dbReference type="PANTHER" id="PTHR35851:SF1">
    <property type="entry name" value="CELL DIVISION PROTEIN FTSQ"/>
    <property type="match status" value="1"/>
</dbReference>
<evidence type="ECO:0000313" key="13">
    <source>
        <dbReference type="Proteomes" id="UP000198615"/>
    </source>
</evidence>
<keyword evidence="3 9" id="KW-0997">Cell inner membrane</keyword>
<proteinExistence type="inferred from homology"/>
<accession>A0A8G2BIA1</accession>
<evidence type="ECO:0000256" key="7">
    <source>
        <dbReference type="ARBA" id="ARBA00023136"/>
    </source>
</evidence>
<evidence type="ECO:0000256" key="10">
    <source>
        <dbReference type="SAM" id="MobiDB-lite"/>
    </source>
</evidence>
<evidence type="ECO:0000256" key="1">
    <source>
        <dbReference type="ARBA" id="ARBA00004370"/>
    </source>
</evidence>
<dbReference type="OrthoDB" id="9783091at2"/>
<dbReference type="Gene3D" id="3.40.50.11690">
    <property type="entry name" value="Cell division protein FtsQ/DivIB"/>
    <property type="match status" value="1"/>
</dbReference>
<dbReference type="AlphaFoldDB" id="A0A8G2BIA1"/>
<dbReference type="InterPro" id="IPR013685">
    <property type="entry name" value="POTRA_FtsQ_type"/>
</dbReference>
<dbReference type="InterPro" id="IPR034746">
    <property type="entry name" value="POTRA"/>
</dbReference>
<evidence type="ECO:0000256" key="8">
    <source>
        <dbReference type="ARBA" id="ARBA00023306"/>
    </source>
</evidence>
<keyword evidence="2 9" id="KW-1003">Cell membrane</keyword>
<keyword evidence="7 9" id="KW-0472">Membrane</keyword>
<feature type="region of interest" description="Disordered" evidence="10">
    <location>
        <begin position="1"/>
        <end position="28"/>
    </location>
</feature>
<evidence type="ECO:0000256" key="9">
    <source>
        <dbReference type="HAMAP-Rule" id="MF_00911"/>
    </source>
</evidence>